<gene>
    <name evidence="1" type="ORF">FTW19_15675</name>
</gene>
<evidence type="ECO:0000313" key="2">
    <source>
        <dbReference type="Proteomes" id="UP000321820"/>
    </source>
</evidence>
<evidence type="ECO:0000313" key="1">
    <source>
        <dbReference type="EMBL" id="QEE29306.1"/>
    </source>
</evidence>
<organism evidence="1 2">
    <name type="scientific">Terriglobus albidus</name>
    <dbReference type="NCBI Taxonomy" id="1592106"/>
    <lineage>
        <taxon>Bacteria</taxon>
        <taxon>Pseudomonadati</taxon>
        <taxon>Acidobacteriota</taxon>
        <taxon>Terriglobia</taxon>
        <taxon>Terriglobales</taxon>
        <taxon>Acidobacteriaceae</taxon>
        <taxon>Terriglobus</taxon>
    </lineage>
</organism>
<name>A0A5B9EGW9_9BACT</name>
<protein>
    <submittedName>
        <fullName evidence="1">Uncharacterized protein</fullName>
    </submittedName>
</protein>
<dbReference type="KEGG" id="talb:FTW19_15675"/>
<keyword evidence="2" id="KW-1185">Reference proteome</keyword>
<accession>A0A5B9EGW9</accession>
<dbReference type="AlphaFoldDB" id="A0A5B9EGW9"/>
<reference evidence="1 2" key="1">
    <citation type="submission" date="2019-08" db="EMBL/GenBank/DDBJ databases">
        <title>Complete genome sequence of Terriglobus albidus strain ORNL.</title>
        <authorList>
            <person name="Podar M."/>
        </authorList>
    </citation>
    <scope>NUCLEOTIDE SEQUENCE [LARGE SCALE GENOMIC DNA]</scope>
    <source>
        <strain evidence="1 2">ORNL</strain>
    </source>
</reference>
<dbReference type="OrthoDB" id="122693at2"/>
<proteinExistence type="predicted"/>
<dbReference type="RefSeq" id="WP_147648499.1">
    <property type="nucleotide sequence ID" value="NZ_CP042806.1"/>
</dbReference>
<sequence length="105" mass="11733">MRKVFPLIILLLVGGVIYGVYHDRRLDARLNQVFPQEPESIVKEAMGTPSAISSPCSAYGTTVTLGDCDHVLVYRSFFYSLHPKFWLVFVDAKGLTTATSRQNLP</sequence>
<dbReference type="Proteomes" id="UP000321820">
    <property type="component" value="Chromosome"/>
</dbReference>
<dbReference type="EMBL" id="CP042806">
    <property type="protein sequence ID" value="QEE29306.1"/>
    <property type="molecule type" value="Genomic_DNA"/>
</dbReference>